<dbReference type="RefSeq" id="WP_341566266.1">
    <property type="nucleotide sequence ID" value="NZ_JBAKAR010000001.1"/>
</dbReference>
<dbReference type="InterPro" id="IPR007709">
    <property type="entry name" value="N-FG_amidohydro"/>
</dbReference>
<dbReference type="EMBL" id="JBAKAR010000001">
    <property type="protein sequence ID" value="MEL0612112.1"/>
    <property type="molecule type" value="Genomic_DNA"/>
</dbReference>
<dbReference type="NCBIfam" id="TIGR02017">
    <property type="entry name" value="hutG_amidohyd"/>
    <property type="match status" value="1"/>
</dbReference>
<sequence>MSNVELQPVHSRIESPFEFHQGDSPLLISMPHSGLRLTATEEESLTDKAKRLPDTDWYIPELYGDLAARGVSVISANYSRYVIDLNRPYDDAALYTSKTTGLFPEILFDESPTFSAGKEPTDAHHALCKEQIWRPYHQQIEDELARIKAKFGYAILLDAHSIAAEVPMLFEGKLPDFNWGTNAGESCAPAVLKSAQACLSINYSQVANGRFKGGYITRGFGQPAEGIHAIQLELSQATYLNDELVKQGQYLLDEDKFPVIQKQLRKLVDALLSVKL</sequence>
<accession>A0ABU9G0W1</accession>
<evidence type="ECO:0000313" key="2">
    <source>
        <dbReference type="Proteomes" id="UP001379949"/>
    </source>
</evidence>
<dbReference type="EC" id="3.5.1.68" evidence="1"/>
<keyword evidence="2" id="KW-1185">Reference proteome</keyword>
<dbReference type="GO" id="GO:0050129">
    <property type="term" value="F:N-formylglutamate deformylase activity"/>
    <property type="evidence" value="ECO:0007669"/>
    <property type="project" value="UniProtKB-EC"/>
</dbReference>
<dbReference type="InterPro" id="IPR010247">
    <property type="entry name" value="HutG_amidohyd"/>
</dbReference>
<comment type="caution">
    <text evidence="1">The sequence shown here is derived from an EMBL/GenBank/DDBJ whole genome shotgun (WGS) entry which is preliminary data.</text>
</comment>
<reference evidence="1 2" key="1">
    <citation type="submission" date="2024-02" db="EMBL/GenBank/DDBJ databases">
        <title>Bacteria isolated from the canopy kelp, Nereocystis luetkeana.</title>
        <authorList>
            <person name="Pfister C.A."/>
            <person name="Younker I.T."/>
            <person name="Light S.H."/>
        </authorList>
    </citation>
    <scope>NUCLEOTIDE SEQUENCE [LARGE SCALE GENOMIC DNA]</scope>
    <source>
        <strain evidence="1 2">TI.4.07</strain>
    </source>
</reference>
<dbReference type="Gene3D" id="3.40.630.40">
    <property type="entry name" value="Zn-dependent exopeptidases"/>
    <property type="match status" value="1"/>
</dbReference>
<proteinExistence type="predicted"/>
<gene>
    <name evidence="1" type="primary">hutG</name>
    <name evidence="1" type="ORF">V6242_03065</name>
</gene>
<name>A0ABU9G0W1_9GAMM</name>
<dbReference type="Proteomes" id="UP001379949">
    <property type="component" value="Unassembled WGS sequence"/>
</dbReference>
<dbReference type="Pfam" id="PF05013">
    <property type="entry name" value="FGase"/>
    <property type="match status" value="1"/>
</dbReference>
<protein>
    <submittedName>
        <fullName evidence="1">N-formylglutamate deformylase</fullName>
        <ecNumber evidence="1">3.5.1.68</ecNumber>
    </submittedName>
</protein>
<keyword evidence="1" id="KW-0378">Hydrolase</keyword>
<evidence type="ECO:0000313" key="1">
    <source>
        <dbReference type="EMBL" id="MEL0612112.1"/>
    </source>
</evidence>
<dbReference type="SUPFAM" id="SSF53187">
    <property type="entry name" value="Zn-dependent exopeptidases"/>
    <property type="match status" value="1"/>
</dbReference>
<organism evidence="1 2">
    <name type="scientific">Marinomonas arenicola</name>
    <dbReference type="NCBI Taxonomy" id="569601"/>
    <lineage>
        <taxon>Bacteria</taxon>
        <taxon>Pseudomonadati</taxon>
        <taxon>Pseudomonadota</taxon>
        <taxon>Gammaproteobacteria</taxon>
        <taxon>Oceanospirillales</taxon>
        <taxon>Oceanospirillaceae</taxon>
        <taxon>Marinomonas</taxon>
    </lineage>
</organism>